<feature type="compositionally biased region" description="Basic and acidic residues" evidence="3">
    <location>
        <begin position="152"/>
        <end position="167"/>
    </location>
</feature>
<comment type="caution">
    <text evidence="6">The sequence shown here is derived from an EMBL/GenBank/DDBJ whole genome shotgun (WGS) entry which is preliminary data.</text>
</comment>
<dbReference type="Pfam" id="PF00621">
    <property type="entry name" value="RhoGEF"/>
    <property type="match status" value="1"/>
</dbReference>
<dbReference type="SMART" id="SM00233">
    <property type="entry name" value="PH"/>
    <property type="match status" value="1"/>
</dbReference>
<feature type="compositionally biased region" description="Polar residues" evidence="3">
    <location>
        <begin position="337"/>
        <end position="353"/>
    </location>
</feature>
<sequence length="937" mass="104578">MQKPDNIPKNVTLKVLRETGKVPKVKDFVQALNAGRQRSASTGSINNKVNMTDDIYEAVDGEEYNDAISQDWPATDSGTDSEAIYEYIAEPDAEGQFDNKIQLSKDGQLRYRVPTRRYGQKRKGVNRPTLSVEEDEGILPDHSSSGFTTEGSSKEGTMESVDDRAGIDADIENDSDSSNSGIYEPINPDFTHVRDDDGDTGNDTPPELPAERIKKKKKDKDGKSAGQKFGSKLKQFYKSKITSNQEPTGIHKVSSAPVVNTTGTTTSSSSAGVFNKIGGKLKLIKRTKSAEPSTLLEEEVVISSSDYEGSDTNENPGLEESEPIMMKPTFADIEYADSSSSCELISNEGTDPQQPAYANDSAKNGELDAPPVPPPLPPRISGNFSSQPDGRTSPPLPPRNRISQNVNLDTVVPISPGLNNDSDLYGQLDRRYTTKFESEPLYQIYNKDKITRDSHIHTVQTHSDDESGDERIYEAVDEMFEKVKAGLEVDSKTDNISPSKTVSTLELFGKTGSVLRALWSEMPEVKESGILENISPQERKIQEAMFEIITSEASYLKSVNVLIDVFLMSPEFSSEHSDRCVISRQERHVLFSNIGAVRESSEQFLMDLEGRWQQSVQLSDVCDIIYRHAAKKFDCYVRYCSNQTFQDRATQELMKKQEFAEAVRRLERTPECQGLPMISFLLLPMQRITRLPLLVDAICHRLEPGTDRHKSATRALDALNRVVKKCNDGAKKMQQTEQMCHLVQNLEFKVKEIPLISASRYLVKQGELTRIATDTSSKLPFGRGKPGKHSVHVYLFNDLILFSKKKSSNQYVVTDYGPRNALHVEVIDTAESKAKLLPQGVPSGCKNIFLVAMLENHEQKQVEMVLSCKSPSERARWIDALTPVTKHNDNEKIYEEWDCPQVHCIKKYIAAEPDELTLEESDVINVFKKMADGSGPG</sequence>
<dbReference type="SUPFAM" id="SSF50044">
    <property type="entry name" value="SH3-domain"/>
    <property type="match status" value="1"/>
</dbReference>
<dbReference type="Gene3D" id="2.30.29.30">
    <property type="entry name" value="Pleckstrin-homology domain (PH domain)/Phosphotyrosine-binding domain (PTB)"/>
    <property type="match status" value="1"/>
</dbReference>
<evidence type="ECO:0000256" key="2">
    <source>
        <dbReference type="ARBA" id="ARBA00023273"/>
    </source>
</evidence>
<protein>
    <submittedName>
        <fullName evidence="6">Uncharacterized protein</fullName>
    </submittedName>
</protein>
<dbReference type="InterPro" id="IPR055251">
    <property type="entry name" value="SOS1_NGEF_PH"/>
</dbReference>
<dbReference type="Proteomes" id="UP001217089">
    <property type="component" value="Unassembled WGS sequence"/>
</dbReference>
<dbReference type="InterPro" id="IPR001849">
    <property type="entry name" value="PH_domain"/>
</dbReference>
<gene>
    <name evidence="6" type="ORF">KUTeg_001631</name>
</gene>
<dbReference type="PROSITE" id="PS50010">
    <property type="entry name" value="DH_2"/>
    <property type="match status" value="1"/>
</dbReference>
<dbReference type="EMBL" id="JARBDR010000141">
    <property type="protein sequence ID" value="KAJ8320044.1"/>
    <property type="molecule type" value="Genomic_DNA"/>
</dbReference>
<comment type="subcellular location">
    <subcellularLocation>
        <location evidence="1">Cell projection</location>
    </subcellularLocation>
</comment>
<dbReference type="SUPFAM" id="SSF48065">
    <property type="entry name" value="DBL homology domain (DH-domain)"/>
    <property type="match status" value="1"/>
</dbReference>
<dbReference type="Gene3D" id="1.20.900.10">
    <property type="entry name" value="Dbl homology (DH) domain"/>
    <property type="match status" value="1"/>
</dbReference>
<organism evidence="6 7">
    <name type="scientific">Tegillarca granosa</name>
    <name type="common">Malaysian cockle</name>
    <name type="synonym">Anadara granosa</name>
    <dbReference type="NCBI Taxonomy" id="220873"/>
    <lineage>
        <taxon>Eukaryota</taxon>
        <taxon>Metazoa</taxon>
        <taxon>Spiralia</taxon>
        <taxon>Lophotrochozoa</taxon>
        <taxon>Mollusca</taxon>
        <taxon>Bivalvia</taxon>
        <taxon>Autobranchia</taxon>
        <taxon>Pteriomorphia</taxon>
        <taxon>Arcoida</taxon>
        <taxon>Arcoidea</taxon>
        <taxon>Arcidae</taxon>
        <taxon>Tegillarca</taxon>
    </lineage>
</organism>
<feature type="compositionally biased region" description="Low complexity" evidence="3">
    <location>
        <begin position="261"/>
        <end position="270"/>
    </location>
</feature>
<dbReference type="InterPro" id="IPR047270">
    <property type="entry name" value="PH_ephexin"/>
</dbReference>
<dbReference type="Pfam" id="PF22697">
    <property type="entry name" value="SOS1_NGEF_PH"/>
    <property type="match status" value="1"/>
</dbReference>
<feature type="compositionally biased region" description="Polar residues" evidence="3">
    <location>
        <begin position="142"/>
        <end position="151"/>
    </location>
</feature>
<dbReference type="InterPro" id="IPR047271">
    <property type="entry name" value="Ephexin-like"/>
</dbReference>
<feature type="region of interest" description="Disordered" evidence="3">
    <location>
        <begin position="247"/>
        <end position="272"/>
    </location>
</feature>
<dbReference type="InterPro" id="IPR011993">
    <property type="entry name" value="PH-like_dom_sf"/>
</dbReference>
<dbReference type="SUPFAM" id="SSF50729">
    <property type="entry name" value="PH domain-like"/>
    <property type="match status" value="1"/>
</dbReference>
<dbReference type="PROSITE" id="PS50003">
    <property type="entry name" value="PH_DOMAIN"/>
    <property type="match status" value="1"/>
</dbReference>
<proteinExistence type="predicted"/>
<evidence type="ECO:0000313" key="6">
    <source>
        <dbReference type="EMBL" id="KAJ8320044.1"/>
    </source>
</evidence>
<feature type="region of interest" description="Disordered" evidence="3">
    <location>
        <begin position="286"/>
        <end position="405"/>
    </location>
</feature>
<feature type="region of interest" description="Disordered" evidence="3">
    <location>
        <begin position="117"/>
        <end position="231"/>
    </location>
</feature>
<feature type="compositionally biased region" description="Polar residues" evidence="3">
    <location>
        <begin position="302"/>
        <end position="315"/>
    </location>
</feature>
<keyword evidence="2" id="KW-0966">Cell projection</keyword>
<name>A0ABQ9FRZ8_TEGGR</name>
<dbReference type="InterPro" id="IPR035899">
    <property type="entry name" value="DBL_dom_sf"/>
</dbReference>
<dbReference type="PANTHER" id="PTHR12845">
    <property type="entry name" value="GUANINE NUCLEOTIDE EXCHANGE FACTOR"/>
    <property type="match status" value="1"/>
</dbReference>
<accession>A0ABQ9FRZ8</accession>
<feature type="domain" description="DH" evidence="5">
    <location>
        <begin position="540"/>
        <end position="729"/>
    </location>
</feature>
<dbReference type="InterPro" id="IPR036028">
    <property type="entry name" value="SH3-like_dom_sf"/>
</dbReference>
<evidence type="ECO:0000256" key="3">
    <source>
        <dbReference type="SAM" id="MobiDB-lite"/>
    </source>
</evidence>
<evidence type="ECO:0000313" key="7">
    <source>
        <dbReference type="Proteomes" id="UP001217089"/>
    </source>
</evidence>
<evidence type="ECO:0000259" key="4">
    <source>
        <dbReference type="PROSITE" id="PS50003"/>
    </source>
</evidence>
<feature type="domain" description="PH" evidence="4">
    <location>
        <begin position="761"/>
        <end position="886"/>
    </location>
</feature>
<dbReference type="CDD" id="cd00160">
    <property type="entry name" value="RhoGEF"/>
    <property type="match status" value="1"/>
</dbReference>
<keyword evidence="7" id="KW-1185">Reference proteome</keyword>
<evidence type="ECO:0000259" key="5">
    <source>
        <dbReference type="PROSITE" id="PS50010"/>
    </source>
</evidence>
<dbReference type="SMART" id="SM00325">
    <property type="entry name" value="RhoGEF"/>
    <property type="match status" value="1"/>
</dbReference>
<reference evidence="6 7" key="1">
    <citation type="submission" date="2022-12" db="EMBL/GenBank/DDBJ databases">
        <title>Chromosome-level genome of Tegillarca granosa.</title>
        <authorList>
            <person name="Kim J."/>
        </authorList>
    </citation>
    <scope>NUCLEOTIDE SEQUENCE [LARGE SCALE GENOMIC DNA]</scope>
    <source>
        <strain evidence="6">Teg-2019</strain>
        <tissue evidence="6">Adductor muscle</tissue>
    </source>
</reference>
<evidence type="ECO:0000256" key="1">
    <source>
        <dbReference type="ARBA" id="ARBA00004316"/>
    </source>
</evidence>
<dbReference type="CDD" id="cd01221">
    <property type="entry name" value="PH_ephexin"/>
    <property type="match status" value="1"/>
</dbReference>
<dbReference type="InterPro" id="IPR000219">
    <property type="entry name" value="DH_dom"/>
</dbReference>
<dbReference type="PANTHER" id="PTHR12845:SF5">
    <property type="entry name" value="EPHEXIN, ISOFORM D"/>
    <property type="match status" value="1"/>
</dbReference>